<dbReference type="PANTHER" id="PTHR47691">
    <property type="entry name" value="REGULATOR-RELATED"/>
    <property type="match status" value="1"/>
</dbReference>
<dbReference type="SUPFAM" id="SSF48452">
    <property type="entry name" value="TPR-like"/>
    <property type="match status" value="1"/>
</dbReference>
<dbReference type="InterPro" id="IPR011990">
    <property type="entry name" value="TPR-like_helical_dom_sf"/>
</dbReference>
<keyword evidence="2" id="KW-1185">Reference proteome</keyword>
<dbReference type="Gene3D" id="3.40.50.300">
    <property type="entry name" value="P-loop containing nucleotide triphosphate hydrolases"/>
    <property type="match status" value="1"/>
</dbReference>
<dbReference type="Gene3D" id="1.25.40.10">
    <property type="entry name" value="Tetratricopeptide repeat domain"/>
    <property type="match status" value="2"/>
</dbReference>
<name>A0A1V4CV27_9ACTN</name>
<dbReference type="GO" id="GO:0043531">
    <property type="term" value="F:ADP binding"/>
    <property type="evidence" value="ECO:0007669"/>
    <property type="project" value="InterPro"/>
</dbReference>
<dbReference type="SUPFAM" id="SSF52540">
    <property type="entry name" value="P-loop containing nucleoside triphosphate hydrolases"/>
    <property type="match status" value="1"/>
</dbReference>
<accession>A0A1V4CV27</accession>
<protein>
    <submittedName>
        <fullName evidence="1">Regulator</fullName>
    </submittedName>
</protein>
<comment type="caution">
    <text evidence="1">The sequence shown here is derived from an EMBL/GenBank/DDBJ whole genome shotgun (WGS) entry which is preliminary data.</text>
</comment>
<dbReference type="InterPro" id="IPR027417">
    <property type="entry name" value="P-loop_NTPase"/>
</dbReference>
<evidence type="ECO:0000313" key="2">
    <source>
        <dbReference type="Proteomes" id="UP000033615"/>
    </source>
</evidence>
<reference evidence="1" key="1">
    <citation type="submission" date="2016-12" db="EMBL/GenBank/DDBJ databases">
        <title>Genome sequence of Streptomyces antioxidans MUSC 164.</title>
        <authorList>
            <person name="Lee L.-H."/>
            <person name="Ser H.-L."/>
        </authorList>
    </citation>
    <scope>NUCLEOTIDE SEQUENCE [LARGE SCALE GENOMIC DNA]</scope>
    <source>
        <strain evidence="1">MUSC 164</strain>
    </source>
</reference>
<organism evidence="1 2">
    <name type="scientific">Streptomyces antioxidans</name>
    <dbReference type="NCBI Taxonomy" id="1507734"/>
    <lineage>
        <taxon>Bacteria</taxon>
        <taxon>Bacillati</taxon>
        <taxon>Actinomycetota</taxon>
        <taxon>Actinomycetes</taxon>
        <taxon>Kitasatosporales</taxon>
        <taxon>Streptomycetaceae</taxon>
        <taxon>Streptomyces</taxon>
    </lineage>
</organism>
<dbReference type="InterPro" id="IPR019734">
    <property type="entry name" value="TPR_rpt"/>
</dbReference>
<dbReference type="PANTHER" id="PTHR47691:SF3">
    <property type="entry name" value="HTH-TYPE TRANSCRIPTIONAL REGULATOR RV0890C-RELATED"/>
    <property type="match status" value="1"/>
</dbReference>
<dbReference type="OrthoDB" id="3311584at2"/>
<sequence>MGVRNELSGSVSGPSVQAGTVYGGIHLGSPRDARTPWQLPPAVRLTDRVRELAALDGCRDLAARHGYPALATVSGLGGVGKTVLALSWLRRLRADFPDGQLYADLGARSPGGVPADPGEVLARFLRALGVPPRQIPPATDERTGLYRSMTADRQLVVLLDDAASAAQARLLLPGGANVAVVTSRTRLPGLSVDGCYPLHLEPLDTDAAVELLAITLADDRVRGQLDDARALVELCAGLPLAVRVAGARLAARPRRPITTMVRALTDEHERLEALAIEGDRGVRAALDLSYDGLPPDAARLYRLVALHPGPDITCEVAAAALGTAGDGLDEAARLLDVLHDAHLLTDAGEERSRFHDLVRLHALAKAEAVDMEPVREAAVRRVYDHYLASATRAEEILDPHHRSLPRGYGPGPAVVKDFAEDGGDPGDAALTWLERELLNLMAVLRDARRTGHATVTWQLADAMWSLFMRRKHYEEWRAAHAEGAEAARELGDTAAECRMLTSGAMGELDTGRHDRALEMFERADRLFEHEGDALGHARTLNYRGLALQGLGRLNEAAELFARAAEELPRCGDARAGGLARFNLAEVALAERRFEAGSTDAEAARRTLQRADDPYNAARAARLLGRLQLGLGRLDGAEEWLGEALTGLRGVSDFETARTLEALAELAERRGLMESAHDHYREALALYETLGLPAMVATVRARLGGGDNGSGE</sequence>
<dbReference type="Proteomes" id="UP000033615">
    <property type="component" value="Unassembled WGS sequence"/>
</dbReference>
<dbReference type="SMART" id="SM00028">
    <property type="entry name" value="TPR"/>
    <property type="match status" value="3"/>
</dbReference>
<evidence type="ECO:0000313" key="1">
    <source>
        <dbReference type="EMBL" id="OPF71358.1"/>
    </source>
</evidence>
<gene>
    <name evidence="1" type="ORF">VT50_0234405</name>
</gene>
<dbReference type="EMBL" id="LAKD02000120">
    <property type="protein sequence ID" value="OPF71358.1"/>
    <property type="molecule type" value="Genomic_DNA"/>
</dbReference>
<proteinExistence type="predicted"/>
<dbReference type="PRINTS" id="PR00364">
    <property type="entry name" value="DISEASERSIST"/>
</dbReference>
<dbReference type="AlphaFoldDB" id="A0A1V4CV27"/>